<feature type="region of interest" description="Disordered" evidence="1">
    <location>
        <begin position="12"/>
        <end position="40"/>
    </location>
</feature>
<evidence type="ECO:0000256" key="1">
    <source>
        <dbReference type="SAM" id="MobiDB-lite"/>
    </source>
</evidence>
<comment type="caution">
    <text evidence="2">The sequence shown here is derived from an EMBL/GenBank/DDBJ whole genome shotgun (WGS) entry which is preliminary data.</text>
</comment>
<gene>
    <name evidence="2" type="ORF">E2C01_050100</name>
</gene>
<protein>
    <submittedName>
        <fullName evidence="2">Uncharacterized protein</fullName>
    </submittedName>
</protein>
<dbReference type="Proteomes" id="UP000324222">
    <property type="component" value="Unassembled WGS sequence"/>
</dbReference>
<sequence length="95" mass="10920">MHSPEELLLRQLQQESSRGRGRRSCVMLEGRGGRGRLPAPRRLEGSRVNIASTCADLKLDAWHHDHTNTAWLTSLRNGSLEGDTLMYQRHHYFCH</sequence>
<evidence type="ECO:0000313" key="2">
    <source>
        <dbReference type="EMBL" id="MPC56147.1"/>
    </source>
</evidence>
<accession>A0A5B7GFS4</accession>
<proteinExistence type="predicted"/>
<organism evidence="2 3">
    <name type="scientific">Portunus trituberculatus</name>
    <name type="common">Swimming crab</name>
    <name type="synonym">Neptunus trituberculatus</name>
    <dbReference type="NCBI Taxonomy" id="210409"/>
    <lineage>
        <taxon>Eukaryota</taxon>
        <taxon>Metazoa</taxon>
        <taxon>Ecdysozoa</taxon>
        <taxon>Arthropoda</taxon>
        <taxon>Crustacea</taxon>
        <taxon>Multicrustacea</taxon>
        <taxon>Malacostraca</taxon>
        <taxon>Eumalacostraca</taxon>
        <taxon>Eucarida</taxon>
        <taxon>Decapoda</taxon>
        <taxon>Pleocyemata</taxon>
        <taxon>Brachyura</taxon>
        <taxon>Eubrachyura</taxon>
        <taxon>Portunoidea</taxon>
        <taxon>Portunidae</taxon>
        <taxon>Portuninae</taxon>
        <taxon>Portunus</taxon>
    </lineage>
</organism>
<name>A0A5B7GFS4_PORTR</name>
<keyword evidence="3" id="KW-1185">Reference proteome</keyword>
<dbReference type="AlphaFoldDB" id="A0A5B7GFS4"/>
<dbReference type="EMBL" id="VSRR010013728">
    <property type="protein sequence ID" value="MPC56147.1"/>
    <property type="molecule type" value="Genomic_DNA"/>
</dbReference>
<reference evidence="2 3" key="1">
    <citation type="submission" date="2019-05" db="EMBL/GenBank/DDBJ databases">
        <title>Another draft genome of Portunus trituberculatus and its Hox gene families provides insights of decapod evolution.</title>
        <authorList>
            <person name="Jeong J.-H."/>
            <person name="Song I."/>
            <person name="Kim S."/>
            <person name="Choi T."/>
            <person name="Kim D."/>
            <person name="Ryu S."/>
            <person name="Kim W."/>
        </authorList>
    </citation>
    <scope>NUCLEOTIDE SEQUENCE [LARGE SCALE GENOMIC DNA]</scope>
    <source>
        <tissue evidence="2">Muscle</tissue>
    </source>
</reference>
<evidence type="ECO:0000313" key="3">
    <source>
        <dbReference type="Proteomes" id="UP000324222"/>
    </source>
</evidence>